<organism evidence="8 9">
    <name type="scientific">Albimonas pacifica</name>
    <dbReference type="NCBI Taxonomy" id="1114924"/>
    <lineage>
        <taxon>Bacteria</taxon>
        <taxon>Pseudomonadati</taxon>
        <taxon>Pseudomonadota</taxon>
        <taxon>Alphaproteobacteria</taxon>
        <taxon>Rhodobacterales</taxon>
        <taxon>Paracoccaceae</taxon>
        <taxon>Albimonas</taxon>
    </lineage>
</organism>
<dbReference type="Pfam" id="PF03631">
    <property type="entry name" value="Virul_fac_BrkB"/>
    <property type="match status" value="1"/>
</dbReference>
<feature type="transmembrane region" description="Helical" evidence="7">
    <location>
        <begin position="210"/>
        <end position="230"/>
    </location>
</feature>
<dbReference type="STRING" id="1114924.SAMN05216258_106136"/>
<evidence type="ECO:0000256" key="1">
    <source>
        <dbReference type="ARBA" id="ARBA00004651"/>
    </source>
</evidence>
<keyword evidence="9" id="KW-1185">Reference proteome</keyword>
<dbReference type="AlphaFoldDB" id="A0A1I3HRU4"/>
<dbReference type="PANTHER" id="PTHR30213">
    <property type="entry name" value="INNER MEMBRANE PROTEIN YHJD"/>
    <property type="match status" value="1"/>
</dbReference>
<dbReference type="NCBIfam" id="TIGR00765">
    <property type="entry name" value="yihY_not_rbn"/>
    <property type="match status" value="1"/>
</dbReference>
<feature type="transmembrane region" description="Helical" evidence="7">
    <location>
        <begin position="242"/>
        <end position="264"/>
    </location>
</feature>
<evidence type="ECO:0000256" key="5">
    <source>
        <dbReference type="ARBA" id="ARBA00023136"/>
    </source>
</evidence>
<keyword evidence="3 7" id="KW-0812">Transmembrane</keyword>
<evidence type="ECO:0000313" key="9">
    <source>
        <dbReference type="Proteomes" id="UP000199377"/>
    </source>
</evidence>
<dbReference type="RefSeq" id="WP_092860497.1">
    <property type="nucleotide sequence ID" value="NZ_FOQH01000006.1"/>
</dbReference>
<reference evidence="8 9" key="1">
    <citation type="submission" date="2016-10" db="EMBL/GenBank/DDBJ databases">
        <authorList>
            <person name="de Groot N.N."/>
        </authorList>
    </citation>
    <scope>NUCLEOTIDE SEQUENCE [LARGE SCALE GENOMIC DNA]</scope>
    <source>
        <strain evidence="8 9">CGMCC 1.11030</strain>
    </source>
</reference>
<name>A0A1I3HRU4_9RHOB</name>
<keyword evidence="2" id="KW-1003">Cell membrane</keyword>
<evidence type="ECO:0000256" key="7">
    <source>
        <dbReference type="SAM" id="Phobius"/>
    </source>
</evidence>
<dbReference type="EMBL" id="FOQH01000006">
    <property type="protein sequence ID" value="SFI38343.1"/>
    <property type="molecule type" value="Genomic_DNA"/>
</dbReference>
<dbReference type="PANTHER" id="PTHR30213:SF0">
    <property type="entry name" value="UPF0761 MEMBRANE PROTEIN YIHY"/>
    <property type="match status" value="1"/>
</dbReference>
<protein>
    <submittedName>
        <fullName evidence="8">Membrane protein</fullName>
    </submittedName>
</protein>
<dbReference type="Proteomes" id="UP000199377">
    <property type="component" value="Unassembled WGS sequence"/>
</dbReference>
<sequence>MTSTEPDTPDRAALPGTGETPSPAARGQRAERPAEIPRPGWREVLGRVWRAVTLDHVGLIAAGVAFYGLLALFPAITASMALGGLVLDPPRVTEQLQAFAGVLPQEAAEIVLGQARDVAGRQNGLGLAAALGIALALWSASRGVASLIEGLNVAYRERETRGFFLRTAVTLALTVCMVVGLLAGLGAALVLPTIFAIVDLGVTAEILLRGARWLLLMGLTILGLSILYRFGPDRRGAKWRWLTPGSVAACGLWLAASIGFSVYVSNFASYNESFGALAGVVILLMWLWLSAYAVLIGAALNAETELQTRVDTTAGRDRPMGERGAYVADTPPPSAPDRETTAPRDGV</sequence>
<keyword evidence="5 7" id="KW-0472">Membrane</keyword>
<feature type="transmembrane region" description="Helical" evidence="7">
    <location>
        <begin position="276"/>
        <end position="300"/>
    </location>
</feature>
<evidence type="ECO:0000256" key="4">
    <source>
        <dbReference type="ARBA" id="ARBA00022989"/>
    </source>
</evidence>
<feature type="region of interest" description="Disordered" evidence="6">
    <location>
        <begin position="1"/>
        <end position="35"/>
    </location>
</feature>
<evidence type="ECO:0000313" key="8">
    <source>
        <dbReference type="EMBL" id="SFI38343.1"/>
    </source>
</evidence>
<keyword evidence="4 7" id="KW-1133">Transmembrane helix</keyword>
<evidence type="ECO:0000256" key="2">
    <source>
        <dbReference type="ARBA" id="ARBA00022475"/>
    </source>
</evidence>
<dbReference type="OrthoDB" id="9781030at2"/>
<evidence type="ECO:0000256" key="6">
    <source>
        <dbReference type="SAM" id="MobiDB-lite"/>
    </source>
</evidence>
<proteinExistence type="predicted"/>
<dbReference type="GO" id="GO:0005886">
    <property type="term" value="C:plasma membrane"/>
    <property type="evidence" value="ECO:0007669"/>
    <property type="project" value="UniProtKB-SubCell"/>
</dbReference>
<feature type="transmembrane region" description="Helical" evidence="7">
    <location>
        <begin position="125"/>
        <end position="148"/>
    </location>
</feature>
<dbReference type="PIRSF" id="PIRSF035875">
    <property type="entry name" value="RNase_BN"/>
    <property type="match status" value="1"/>
</dbReference>
<comment type="subcellular location">
    <subcellularLocation>
        <location evidence="1">Cell membrane</location>
        <topology evidence="1">Multi-pass membrane protein</topology>
    </subcellularLocation>
</comment>
<feature type="transmembrane region" description="Helical" evidence="7">
    <location>
        <begin position="169"/>
        <end position="198"/>
    </location>
</feature>
<feature type="transmembrane region" description="Helical" evidence="7">
    <location>
        <begin position="57"/>
        <end position="82"/>
    </location>
</feature>
<accession>A0A1I3HRU4</accession>
<feature type="region of interest" description="Disordered" evidence="6">
    <location>
        <begin position="312"/>
        <end position="347"/>
    </location>
</feature>
<gene>
    <name evidence="8" type="ORF">SAMN05216258_106136</name>
</gene>
<feature type="compositionally biased region" description="Basic and acidic residues" evidence="6">
    <location>
        <begin position="336"/>
        <end position="347"/>
    </location>
</feature>
<dbReference type="InterPro" id="IPR017039">
    <property type="entry name" value="Virul_fac_BrkB"/>
</dbReference>
<evidence type="ECO:0000256" key="3">
    <source>
        <dbReference type="ARBA" id="ARBA00022692"/>
    </source>
</evidence>